<feature type="transmembrane region" description="Helical" evidence="2">
    <location>
        <begin position="55"/>
        <end position="76"/>
    </location>
</feature>
<evidence type="ECO:0000256" key="1">
    <source>
        <dbReference type="SAM" id="MobiDB-lite"/>
    </source>
</evidence>
<gene>
    <name evidence="3" type="ORF">D8M03_14700</name>
</gene>
<dbReference type="AlphaFoldDB" id="A0A494YV65"/>
<dbReference type="EMBL" id="RBZN01000050">
    <property type="protein sequence ID" value="RKQ14070.1"/>
    <property type="molecule type" value="Genomic_DNA"/>
</dbReference>
<keyword evidence="2" id="KW-1133">Transmembrane helix</keyword>
<evidence type="ECO:0000313" key="3">
    <source>
        <dbReference type="EMBL" id="RKQ14070.1"/>
    </source>
</evidence>
<name>A0A494YV65_9BACL</name>
<evidence type="ECO:0008006" key="5">
    <source>
        <dbReference type="Google" id="ProtNLM"/>
    </source>
</evidence>
<proteinExistence type="predicted"/>
<evidence type="ECO:0000256" key="2">
    <source>
        <dbReference type="SAM" id="Phobius"/>
    </source>
</evidence>
<keyword evidence="2" id="KW-0812">Transmembrane</keyword>
<protein>
    <recommendedName>
        <fullName evidence="5">Sigma-X negative effector</fullName>
    </recommendedName>
</protein>
<dbReference type="RefSeq" id="WP_121215584.1">
    <property type="nucleotide sequence ID" value="NZ_JBBYAI010000001.1"/>
</dbReference>
<dbReference type="OrthoDB" id="2965336at2"/>
<keyword evidence="2" id="KW-0472">Membrane</keyword>
<accession>A0A494YV65</accession>
<evidence type="ECO:0000313" key="4">
    <source>
        <dbReference type="Proteomes" id="UP000272238"/>
    </source>
</evidence>
<keyword evidence="4" id="KW-1185">Reference proteome</keyword>
<reference evidence="3 4" key="1">
    <citation type="journal article" date="2016" name="Antonie Van Leeuwenhoek">
        <title>Lysinibacillus endophyticus sp. nov., an indole-3-acetic acid producing endophytic bacterium isolated from corn root (Zea mays cv. Xinken-5).</title>
        <authorList>
            <person name="Yu J."/>
            <person name="Guan X."/>
            <person name="Liu C."/>
            <person name="Xiang W."/>
            <person name="Yu Z."/>
            <person name="Liu X."/>
            <person name="Wang G."/>
        </authorList>
    </citation>
    <scope>NUCLEOTIDE SEQUENCE [LARGE SCALE GENOMIC DNA]</scope>
    <source>
        <strain evidence="3 4">DSM 100506</strain>
    </source>
</reference>
<feature type="region of interest" description="Disordered" evidence="1">
    <location>
        <begin position="83"/>
        <end position="107"/>
    </location>
</feature>
<dbReference type="Proteomes" id="UP000272238">
    <property type="component" value="Unassembled WGS sequence"/>
</dbReference>
<organism evidence="3 4">
    <name type="scientific">Ureibacillus endophyticus</name>
    <dbReference type="NCBI Taxonomy" id="1978490"/>
    <lineage>
        <taxon>Bacteria</taxon>
        <taxon>Bacillati</taxon>
        <taxon>Bacillota</taxon>
        <taxon>Bacilli</taxon>
        <taxon>Bacillales</taxon>
        <taxon>Caryophanaceae</taxon>
        <taxon>Ureibacillus</taxon>
    </lineage>
</organism>
<sequence length="400" mass="45207">MSHEKWDDEKIEQLLSNVPKIHDHRSKDDVLQRLIDDGVFDEEETKIVKKKKRNWIPITISAAALILFAILIPSFMKELNQTSEVSEESMKMESTEDTSQMEQESATELAENRTMMTMDAVNLSTAVYPDEIEGKTIFQLGLASDAADSVPVTVLIPNERIMEDFGKIKPTGVDLYNQYAPLFDESSIGFSEYHPYVGKISEQNQQVVHTLPKNPPYDSGSAGPATYEASLIDTFSYYYDEAITLDETGSPFVFSEVGMPNKPIQLKNQYNYYRHTQADGSEYLAPNFRLTFSTIEEAISAMKEEDNDIYQSVIIEGVDFKISVEGDIVTVAFTDQLDLMNYDQQDAMQMIEGILLTAANFNMQVQFNNIVQTGWQGFNFSEPLPMPIAANEVSYELVLQ</sequence>
<comment type="caution">
    <text evidence="3">The sequence shown here is derived from an EMBL/GenBank/DDBJ whole genome shotgun (WGS) entry which is preliminary data.</text>
</comment>